<feature type="domain" description="DUF427" evidence="1">
    <location>
        <begin position="153"/>
        <end position="239"/>
    </location>
</feature>
<name>A0A4V2RY76_9ACTN</name>
<dbReference type="Proteomes" id="UP000294508">
    <property type="component" value="Unassembled WGS sequence"/>
</dbReference>
<dbReference type="Pfam" id="PF04248">
    <property type="entry name" value="NTP_transf_9"/>
    <property type="match status" value="1"/>
</dbReference>
<evidence type="ECO:0000313" key="2">
    <source>
        <dbReference type="EMBL" id="TCO18169.1"/>
    </source>
</evidence>
<evidence type="ECO:0000259" key="1">
    <source>
        <dbReference type="Pfam" id="PF04248"/>
    </source>
</evidence>
<dbReference type="InterPro" id="IPR007361">
    <property type="entry name" value="DUF427"/>
</dbReference>
<protein>
    <submittedName>
        <fullName evidence="2">Uncharacterized protein (DUF427 family)</fullName>
    </submittedName>
</protein>
<comment type="caution">
    <text evidence="2">The sequence shown here is derived from an EMBL/GenBank/DDBJ whole genome shotgun (WGS) entry which is preliminary data.</text>
</comment>
<dbReference type="InterPro" id="IPR038694">
    <property type="entry name" value="DUF427_sf"/>
</dbReference>
<keyword evidence="3" id="KW-1185">Reference proteome</keyword>
<dbReference type="PANTHER" id="PTHR34310">
    <property type="entry name" value="DUF427 DOMAIN PROTEIN (AFU_ORTHOLOGUE AFUA_3G02220)"/>
    <property type="match status" value="1"/>
</dbReference>
<dbReference type="Gene3D" id="2.170.150.40">
    <property type="entry name" value="Domain of unknown function (DUF427)"/>
    <property type="match status" value="2"/>
</dbReference>
<gene>
    <name evidence="2" type="ORF">EV652_116197</name>
</gene>
<sequence>MQDLLFEGFGLLRYEPSEMRVLVRHGNIVIADTIRAMLVWEPRRIVPTYAVPVADLRADLAPSTGEGMPTPDGVLYPGIPFAAHSADGEVVDVVAGDTRFAGAGFRLDDADLAEYVVLDFRAFDGWFGEDERLVSHPRDPYHRVDARQSSRTVRLELDGAVVAESSRPVFVFETGLPIRFYLPREDVRAELTPTDRRTTCAYKGHASYFSIPGQNNVAWTYLEPADGVTQLAGLIAFFDDRLDVFIDGDRREHPRTAVAEAVRQEFAPD</sequence>
<proteinExistence type="predicted"/>
<dbReference type="AlphaFoldDB" id="A0A4V2RY76"/>
<dbReference type="PANTHER" id="PTHR34310:SF9">
    <property type="entry name" value="BLR5716 PROTEIN"/>
    <property type="match status" value="1"/>
</dbReference>
<organism evidence="2 3">
    <name type="scientific">Kribbella steppae</name>
    <dbReference type="NCBI Taxonomy" id="2512223"/>
    <lineage>
        <taxon>Bacteria</taxon>
        <taxon>Bacillati</taxon>
        <taxon>Actinomycetota</taxon>
        <taxon>Actinomycetes</taxon>
        <taxon>Propionibacteriales</taxon>
        <taxon>Kribbellaceae</taxon>
        <taxon>Kribbella</taxon>
    </lineage>
</organism>
<reference evidence="2 3" key="1">
    <citation type="journal article" date="2015" name="Stand. Genomic Sci.">
        <title>Genomic Encyclopedia of Bacterial and Archaeal Type Strains, Phase III: the genomes of soil and plant-associated and newly described type strains.</title>
        <authorList>
            <person name="Whitman W.B."/>
            <person name="Woyke T."/>
            <person name="Klenk H.P."/>
            <person name="Zhou Y."/>
            <person name="Lilburn T.G."/>
            <person name="Beck B.J."/>
            <person name="De Vos P."/>
            <person name="Vandamme P."/>
            <person name="Eisen J.A."/>
            <person name="Garrity G."/>
            <person name="Hugenholtz P."/>
            <person name="Kyrpides N.C."/>
        </authorList>
    </citation>
    <scope>NUCLEOTIDE SEQUENCE [LARGE SCALE GENOMIC DNA]</scope>
    <source>
        <strain evidence="2 3">VKM Ac-2572</strain>
    </source>
</reference>
<dbReference type="EMBL" id="SLWN01000016">
    <property type="protein sequence ID" value="TCO18169.1"/>
    <property type="molecule type" value="Genomic_DNA"/>
</dbReference>
<evidence type="ECO:0000313" key="3">
    <source>
        <dbReference type="Proteomes" id="UP000294508"/>
    </source>
</evidence>
<accession>A0A4V2RY76</accession>